<sequence length="224" mass="24631">MTNNMKTMELCIEVDGGALRGTLTRPEPEQGLIIFAHSNDRGRHCPHNDAVADALNRNGFATLQLDLLTSNEELIDLRTHNLRFNVSLLSLRLIEATDWLTQQSFTQELRMGYFGTNTGAAAAFIAAADRPNIVGAIVSRGSYPNLIGLSLRRVQAPTLLITGEQDLPALCANQDTFAQLQVKKRLAIVPRATHLFKEPGTLAEAAQLANQWYQEHLVSAMQAV</sequence>
<dbReference type="Pfam" id="PF01738">
    <property type="entry name" value="DLH"/>
    <property type="match status" value="1"/>
</dbReference>
<gene>
    <name evidence="2" type="ORF">C1752_17395</name>
</gene>
<keyword evidence="2" id="KW-0808">Transferase</keyword>
<reference evidence="2 3" key="1">
    <citation type="journal article" date="2018" name="Sci. Rep.">
        <title>A novel species of the marine cyanobacterium Acaryochloris with a unique pigment content and lifestyle.</title>
        <authorList>
            <person name="Partensky F."/>
            <person name="Six C."/>
            <person name="Ratin M."/>
            <person name="Garczarek L."/>
            <person name="Vaulot D."/>
            <person name="Probert I."/>
            <person name="Calteau A."/>
            <person name="Gourvil P."/>
            <person name="Marie D."/>
            <person name="Grebert T."/>
            <person name="Bouchier C."/>
            <person name="Le Panse S."/>
            <person name="Gachenot M."/>
            <person name="Rodriguez F."/>
            <person name="Garrido J.L."/>
        </authorList>
    </citation>
    <scope>NUCLEOTIDE SEQUENCE [LARGE SCALE GENOMIC DNA]</scope>
    <source>
        <strain evidence="2 3">RCC1774</strain>
    </source>
</reference>
<protein>
    <submittedName>
        <fullName evidence="2">Phosphoribosyl transferase</fullName>
    </submittedName>
</protein>
<dbReference type="GO" id="GO:0016740">
    <property type="term" value="F:transferase activity"/>
    <property type="evidence" value="ECO:0007669"/>
    <property type="project" value="UniProtKB-KW"/>
</dbReference>
<dbReference type="GO" id="GO:0016787">
    <property type="term" value="F:hydrolase activity"/>
    <property type="evidence" value="ECO:0007669"/>
    <property type="project" value="InterPro"/>
</dbReference>
<name>A0A2W1JEJ3_9CYAN</name>
<evidence type="ECO:0000259" key="1">
    <source>
        <dbReference type="Pfam" id="PF01738"/>
    </source>
</evidence>
<dbReference type="InterPro" id="IPR029058">
    <property type="entry name" value="AB_hydrolase_fold"/>
</dbReference>
<dbReference type="InterPro" id="IPR002925">
    <property type="entry name" value="Dienelactn_hydro"/>
</dbReference>
<evidence type="ECO:0000313" key="3">
    <source>
        <dbReference type="Proteomes" id="UP000248857"/>
    </source>
</evidence>
<evidence type="ECO:0000313" key="2">
    <source>
        <dbReference type="EMBL" id="PZD70165.1"/>
    </source>
</evidence>
<dbReference type="Gene3D" id="3.40.50.1820">
    <property type="entry name" value="alpha/beta hydrolase"/>
    <property type="match status" value="1"/>
</dbReference>
<dbReference type="AlphaFoldDB" id="A0A2W1JEJ3"/>
<dbReference type="SUPFAM" id="SSF53474">
    <property type="entry name" value="alpha/beta-Hydrolases"/>
    <property type="match status" value="1"/>
</dbReference>
<keyword evidence="3" id="KW-1185">Reference proteome</keyword>
<proteinExistence type="predicted"/>
<organism evidence="2 3">
    <name type="scientific">Acaryochloris thomasi RCC1774</name>
    <dbReference type="NCBI Taxonomy" id="1764569"/>
    <lineage>
        <taxon>Bacteria</taxon>
        <taxon>Bacillati</taxon>
        <taxon>Cyanobacteriota</taxon>
        <taxon>Cyanophyceae</taxon>
        <taxon>Acaryochloridales</taxon>
        <taxon>Acaryochloridaceae</taxon>
        <taxon>Acaryochloris</taxon>
        <taxon>Acaryochloris thomasi</taxon>
    </lineage>
</organism>
<dbReference type="RefSeq" id="WP_110989288.1">
    <property type="nucleotide sequence ID" value="NZ_CAWNWM010000058.1"/>
</dbReference>
<dbReference type="EMBL" id="PQWO01000058">
    <property type="protein sequence ID" value="PZD70165.1"/>
    <property type="molecule type" value="Genomic_DNA"/>
</dbReference>
<accession>A0A2W1JEJ3</accession>
<dbReference type="OrthoDB" id="9780269at2"/>
<feature type="domain" description="Dienelactone hydrolase" evidence="1">
    <location>
        <begin position="29"/>
        <end position="210"/>
    </location>
</feature>
<comment type="caution">
    <text evidence="2">The sequence shown here is derived from an EMBL/GenBank/DDBJ whole genome shotgun (WGS) entry which is preliminary data.</text>
</comment>
<dbReference type="Proteomes" id="UP000248857">
    <property type="component" value="Unassembled WGS sequence"/>
</dbReference>